<dbReference type="EMBL" id="FOGJ01000001">
    <property type="protein sequence ID" value="SEQ97709.1"/>
    <property type="molecule type" value="Genomic_DNA"/>
</dbReference>
<feature type="compositionally biased region" description="Basic and acidic residues" evidence="1">
    <location>
        <begin position="91"/>
        <end position="102"/>
    </location>
</feature>
<sequence>MPEGTDPIKIDVDTYETVVSGIEEQGKEIIDETADTEEPDTYAAGNSVVPDYQAYDERIIAVLKDLETEVAQLTSLMTDIKDEYLETDADADKELTQAHDDLTSGSVSEGE</sequence>
<dbReference type="Proteomes" id="UP000182584">
    <property type="component" value="Unassembled WGS sequence"/>
</dbReference>
<protein>
    <submittedName>
        <fullName evidence="2">Uncharacterized protein</fullName>
    </submittedName>
</protein>
<name>A0A1H9KF70_BUTFI</name>
<dbReference type="AlphaFoldDB" id="A0A1H9KF70"/>
<organism evidence="2 3">
    <name type="scientific">Butyrivibrio fibrisolvens</name>
    <dbReference type="NCBI Taxonomy" id="831"/>
    <lineage>
        <taxon>Bacteria</taxon>
        <taxon>Bacillati</taxon>
        <taxon>Bacillota</taxon>
        <taxon>Clostridia</taxon>
        <taxon>Lachnospirales</taxon>
        <taxon>Lachnospiraceae</taxon>
        <taxon>Butyrivibrio</taxon>
    </lineage>
</organism>
<evidence type="ECO:0000313" key="3">
    <source>
        <dbReference type="Proteomes" id="UP000182584"/>
    </source>
</evidence>
<dbReference type="RefSeq" id="WP_074753656.1">
    <property type="nucleotide sequence ID" value="NZ_FOGJ01000001.1"/>
</dbReference>
<evidence type="ECO:0000256" key="1">
    <source>
        <dbReference type="SAM" id="MobiDB-lite"/>
    </source>
</evidence>
<evidence type="ECO:0000313" key="2">
    <source>
        <dbReference type="EMBL" id="SEQ97709.1"/>
    </source>
</evidence>
<feature type="region of interest" description="Disordered" evidence="1">
    <location>
        <begin position="91"/>
        <end position="111"/>
    </location>
</feature>
<reference evidence="2 3" key="1">
    <citation type="submission" date="2016-10" db="EMBL/GenBank/DDBJ databases">
        <authorList>
            <person name="de Groot N.N."/>
        </authorList>
    </citation>
    <scope>NUCLEOTIDE SEQUENCE [LARGE SCALE GENOMIC DNA]</scope>
    <source>
        <strain evidence="2 3">AR40</strain>
    </source>
</reference>
<accession>A0A1H9KF70</accession>
<proteinExistence type="predicted"/>
<gene>
    <name evidence="2" type="ORF">SAMN04487884_10134</name>
</gene>